<dbReference type="Proteomes" id="UP000321323">
    <property type="component" value="Chromosome"/>
</dbReference>
<keyword evidence="3 6" id="KW-0732">Signal</keyword>
<evidence type="ECO:0000256" key="5">
    <source>
        <dbReference type="ARBA" id="ARBA00023284"/>
    </source>
</evidence>
<protein>
    <recommendedName>
        <fullName evidence="2">Thiol:disulfide interchange protein DsbA</fullName>
    </recommendedName>
</protein>
<dbReference type="PROSITE" id="PS51257">
    <property type="entry name" value="PROKAR_LIPOPROTEIN"/>
    <property type="match status" value="1"/>
</dbReference>
<feature type="chain" id="PRO_5046606429" description="Thiol:disulfide interchange protein DsbA" evidence="6">
    <location>
        <begin position="19"/>
        <end position="222"/>
    </location>
</feature>
<keyword evidence="4" id="KW-1015">Disulfide bond</keyword>
<dbReference type="InterPro" id="IPR001853">
    <property type="entry name" value="DSBA-like_thioredoxin_dom"/>
</dbReference>
<keyword evidence="5" id="KW-0676">Redox-active center</keyword>
<dbReference type="SUPFAM" id="SSF52833">
    <property type="entry name" value="Thioredoxin-like"/>
    <property type="match status" value="1"/>
</dbReference>
<dbReference type="InterPro" id="IPR036249">
    <property type="entry name" value="Thioredoxin-like_sf"/>
</dbReference>
<evidence type="ECO:0000256" key="2">
    <source>
        <dbReference type="ARBA" id="ARBA00013831"/>
    </source>
</evidence>
<evidence type="ECO:0000256" key="1">
    <source>
        <dbReference type="ARBA" id="ARBA00005791"/>
    </source>
</evidence>
<proteinExistence type="inferred from homology"/>
<keyword evidence="9" id="KW-1185">Reference proteome</keyword>
<name>A0ABZ1UJ24_9BURK</name>
<feature type="domain" description="DSBA-like thioredoxin" evidence="7">
    <location>
        <begin position="92"/>
        <end position="185"/>
    </location>
</feature>
<gene>
    <name evidence="8" type="ORF">E7V67_024050</name>
</gene>
<dbReference type="PANTHER" id="PTHR35891:SF3">
    <property type="entry name" value="THIOL:DISULFIDE INTERCHANGE PROTEIN DSBL"/>
    <property type="match status" value="1"/>
</dbReference>
<dbReference type="EMBL" id="CP136508">
    <property type="protein sequence ID" value="WUR12731.1"/>
    <property type="molecule type" value="Genomic_DNA"/>
</dbReference>
<dbReference type="PANTHER" id="PTHR35891">
    <property type="entry name" value="THIOL:DISULFIDE INTERCHANGE PROTEIN DSBA"/>
    <property type="match status" value="1"/>
</dbReference>
<evidence type="ECO:0000256" key="6">
    <source>
        <dbReference type="SAM" id="SignalP"/>
    </source>
</evidence>
<dbReference type="Gene3D" id="3.40.30.10">
    <property type="entry name" value="Glutaredoxin"/>
    <property type="match status" value="1"/>
</dbReference>
<comment type="similarity">
    <text evidence="1">Belongs to the thioredoxin family. DsbA subfamily.</text>
</comment>
<dbReference type="InterPro" id="IPR023205">
    <property type="entry name" value="DsbA/DsbL"/>
</dbReference>
<evidence type="ECO:0000259" key="7">
    <source>
        <dbReference type="Pfam" id="PF01323"/>
    </source>
</evidence>
<evidence type="ECO:0000313" key="9">
    <source>
        <dbReference type="Proteomes" id="UP000321323"/>
    </source>
</evidence>
<organism evidence="8 9">
    <name type="scientific">[Empedobacter] haloabium</name>
    <dbReference type="NCBI Taxonomy" id="592317"/>
    <lineage>
        <taxon>Bacteria</taxon>
        <taxon>Pseudomonadati</taxon>
        <taxon>Pseudomonadota</taxon>
        <taxon>Betaproteobacteria</taxon>
        <taxon>Burkholderiales</taxon>
        <taxon>Oxalobacteraceae</taxon>
        <taxon>Telluria group</taxon>
        <taxon>Telluria group incertae sedis</taxon>
    </lineage>
</organism>
<evidence type="ECO:0000313" key="8">
    <source>
        <dbReference type="EMBL" id="WUR12731.1"/>
    </source>
</evidence>
<evidence type="ECO:0000256" key="3">
    <source>
        <dbReference type="ARBA" id="ARBA00022729"/>
    </source>
</evidence>
<dbReference type="CDD" id="cd03019">
    <property type="entry name" value="DsbA_DsbA"/>
    <property type="match status" value="1"/>
</dbReference>
<dbReference type="Pfam" id="PF01323">
    <property type="entry name" value="DSBA"/>
    <property type="match status" value="1"/>
</dbReference>
<feature type="signal peptide" evidence="6">
    <location>
        <begin position="1"/>
        <end position="18"/>
    </location>
</feature>
<evidence type="ECO:0000256" key="4">
    <source>
        <dbReference type="ARBA" id="ARBA00023157"/>
    </source>
</evidence>
<sequence length="222" mass="24236">MRTSLIKLPGLALAGLLAACTPPDRPAAFTELHIARDRLAPAGDAIDVTEFFMYSCGHCAAFDAPLHAWAGQRQAVRLQRLPIAFSDRDVPLQRLYFAVQALPDPQRLHRRIFDAIHRQHLKLDSEDALADFMAAQGIDRAAFLAAYRAPAVQGQLDRVLALRHRYAVRAVPTLVVADRFVTSPGMVESSALAEDAGQTVEQATLRLVDRLLVLARTGVPGG</sequence>
<reference evidence="8 9" key="1">
    <citation type="journal article" date="2019" name="Int. J. Syst. Evol. Microbiol.">
        <title>The Draft Whole-Genome Sequence of the Antibiotic Producer Empedobacter haloabium ATCC 31962 Provides Indications for Its Taxonomic Reclassification.</title>
        <authorList>
            <person name="Miess H."/>
            <person name="Arlt P."/>
            <person name="Apel A.K."/>
            <person name="Weber T."/>
            <person name="Nieselt K."/>
            <person name="Hanssen F."/>
            <person name="Czemmel S."/>
            <person name="Nahnsen S."/>
            <person name="Gross H."/>
        </authorList>
    </citation>
    <scope>NUCLEOTIDE SEQUENCE [LARGE SCALE GENOMIC DNA]</scope>
    <source>
        <strain evidence="8 9">ATCC 31962</strain>
    </source>
</reference>
<dbReference type="InterPro" id="IPR050824">
    <property type="entry name" value="Thiol_disulfide_DsbA"/>
</dbReference>
<accession>A0ABZ1UJ24</accession>